<keyword evidence="3" id="KW-1133">Transmembrane helix</keyword>
<feature type="region of interest" description="Disordered" evidence="2">
    <location>
        <begin position="262"/>
        <end position="398"/>
    </location>
</feature>
<gene>
    <name evidence="4" type="ORF">RND81_09G077400</name>
</gene>
<evidence type="ECO:0000256" key="2">
    <source>
        <dbReference type="SAM" id="MobiDB-lite"/>
    </source>
</evidence>
<feature type="compositionally biased region" description="Acidic residues" evidence="2">
    <location>
        <begin position="471"/>
        <end position="487"/>
    </location>
</feature>
<evidence type="ECO:0000313" key="5">
    <source>
        <dbReference type="Proteomes" id="UP001443914"/>
    </source>
</evidence>
<dbReference type="Proteomes" id="UP001443914">
    <property type="component" value="Unassembled WGS sequence"/>
</dbReference>
<dbReference type="EMBL" id="JBDFQZ010000009">
    <property type="protein sequence ID" value="KAK9689725.1"/>
    <property type="molecule type" value="Genomic_DNA"/>
</dbReference>
<feature type="region of interest" description="Disordered" evidence="2">
    <location>
        <begin position="165"/>
        <end position="185"/>
    </location>
</feature>
<organism evidence="4 5">
    <name type="scientific">Saponaria officinalis</name>
    <name type="common">Common soapwort</name>
    <name type="synonym">Lychnis saponaria</name>
    <dbReference type="NCBI Taxonomy" id="3572"/>
    <lineage>
        <taxon>Eukaryota</taxon>
        <taxon>Viridiplantae</taxon>
        <taxon>Streptophyta</taxon>
        <taxon>Embryophyta</taxon>
        <taxon>Tracheophyta</taxon>
        <taxon>Spermatophyta</taxon>
        <taxon>Magnoliopsida</taxon>
        <taxon>eudicotyledons</taxon>
        <taxon>Gunneridae</taxon>
        <taxon>Pentapetalae</taxon>
        <taxon>Caryophyllales</taxon>
        <taxon>Caryophyllaceae</taxon>
        <taxon>Caryophylleae</taxon>
        <taxon>Saponaria</taxon>
    </lineage>
</organism>
<feature type="compositionally biased region" description="Polar residues" evidence="2">
    <location>
        <begin position="167"/>
        <end position="176"/>
    </location>
</feature>
<feature type="compositionally biased region" description="Basic and acidic residues" evidence="2">
    <location>
        <begin position="273"/>
        <end position="284"/>
    </location>
</feature>
<feature type="region of interest" description="Disordered" evidence="2">
    <location>
        <begin position="466"/>
        <end position="487"/>
    </location>
</feature>
<name>A0AAW1IIY6_SAPOF</name>
<feature type="transmembrane region" description="Helical" evidence="3">
    <location>
        <begin position="20"/>
        <end position="38"/>
    </location>
</feature>
<evidence type="ECO:0000256" key="1">
    <source>
        <dbReference type="SAM" id="Coils"/>
    </source>
</evidence>
<feature type="compositionally biased region" description="Basic and acidic residues" evidence="2">
    <location>
        <begin position="359"/>
        <end position="382"/>
    </location>
</feature>
<evidence type="ECO:0000256" key="3">
    <source>
        <dbReference type="SAM" id="Phobius"/>
    </source>
</evidence>
<dbReference type="AlphaFoldDB" id="A0AAW1IIY6"/>
<keyword evidence="5" id="KW-1185">Reference proteome</keyword>
<reference evidence="4" key="1">
    <citation type="submission" date="2024-03" db="EMBL/GenBank/DDBJ databases">
        <title>WGS assembly of Saponaria officinalis var. Norfolk2.</title>
        <authorList>
            <person name="Jenkins J."/>
            <person name="Shu S."/>
            <person name="Grimwood J."/>
            <person name="Barry K."/>
            <person name="Goodstein D."/>
            <person name="Schmutz J."/>
            <person name="Leebens-Mack J."/>
            <person name="Osbourn A."/>
        </authorList>
    </citation>
    <scope>NUCLEOTIDE SEQUENCE [LARGE SCALE GENOMIC DNA]</scope>
    <source>
        <strain evidence="4">JIC</strain>
    </source>
</reference>
<evidence type="ECO:0008006" key="6">
    <source>
        <dbReference type="Google" id="ProtNLM"/>
    </source>
</evidence>
<protein>
    <recommendedName>
        <fullName evidence="6">Micronuclear linker histone polyprotein-like protein</fullName>
    </recommendedName>
</protein>
<keyword evidence="1" id="KW-0175">Coiled coil</keyword>
<feature type="coiled-coil region" evidence="1">
    <location>
        <begin position="72"/>
        <end position="163"/>
    </location>
</feature>
<proteinExistence type="predicted"/>
<feature type="compositionally biased region" description="Basic and acidic residues" evidence="2">
    <location>
        <begin position="420"/>
        <end position="435"/>
    </location>
</feature>
<feature type="compositionally biased region" description="Basic and acidic residues" evidence="2">
    <location>
        <begin position="213"/>
        <end position="233"/>
    </location>
</feature>
<feature type="compositionally biased region" description="Basic and acidic residues" evidence="2">
    <location>
        <begin position="319"/>
        <end position="351"/>
    </location>
</feature>
<dbReference type="PANTHER" id="PTHR36143">
    <property type="entry name" value="OS08G0177500 PROTEIN"/>
    <property type="match status" value="1"/>
</dbReference>
<comment type="caution">
    <text evidence="4">The sequence shown here is derived from an EMBL/GenBank/DDBJ whole genome shotgun (WGS) entry which is preliminary data.</text>
</comment>
<keyword evidence="3" id="KW-0472">Membrane</keyword>
<evidence type="ECO:0000313" key="4">
    <source>
        <dbReference type="EMBL" id="KAK9689725.1"/>
    </source>
</evidence>
<dbReference type="PANTHER" id="PTHR36143:SF4">
    <property type="entry name" value="OS08G0177500 PROTEIN"/>
    <property type="match status" value="1"/>
</dbReference>
<accession>A0AAW1IIY6</accession>
<feature type="compositionally biased region" description="Basic residues" evidence="2">
    <location>
        <begin position="295"/>
        <end position="305"/>
    </location>
</feature>
<feature type="region of interest" description="Disordered" evidence="2">
    <location>
        <begin position="212"/>
        <end position="233"/>
    </location>
</feature>
<feature type="region of interest" description="Disordered" evidence="2">
    <location>
        <begin position="420"/>
        <end position="444"/>
    </location>
</feature>
<keyword evidence="3" id="KW-0812">Transmembrane</keyword>
<sequence>MASSYKSNTNNNNNQRAKPYALMLLLAFGAAILGVMVLHKLREKRIFTLLVKEKDHELLTLHLLFQREQEFNKDARKKIEEMKTKVYSLRSQKLELDRRLLEMESTIASLRDERKVIESSLEEKKNEIKMLTEDGINSTFPRVSALQEMIKMKEMEIKHLKLRLNKTEPNSTGVSTSRDENESQLQVNDSLDKGMKSENESQTNGVFLQIREQSTEETKNLDNVDEDGRRMRQDATMHKWVDENTEKKTDGFRSVGVVNETAAKVNDSSSQDNPREQESRDLTRTLRGVNGSGIRVRRRHSRGARLRTTEAGALSNLKENIESDNSRKEVGPVEIHQAKSEKGDQTRDTGRDGQQSTDTKPKGSDASKGRSMSKEGNEKGKGFTEANATKIDDINREHDIDANRKLLKMRHIDVNKYKSNDEGKEIEVDGNKYKSDEEEGKEIEVDGESDDLEYIREPEIDRADIKRFADSDPDEEEAEEAAEETEF</sequence>